<sequence>MTTAEGPIQPAKNLTKPERVAYILGKLQSLYPEPPIPLDHKDPYTLLVAVLLSAQCTDERVNQVTPALWQLADSPWDMAKQSVEDIQAIIRPCGLSPQKSKAIAKLSQILVEEYDGVVPNDMEALETLPGVGHKTAGVVMAQAFDVPAFPVDTHIHRLAQRWGLTNGKNVAQTEKDLKRLFPKECWNALHLQIIYYGREFCSARGCDGRVCEICTTCYPNRKHPKKVLKP</sequence>
<dbReference type="AlphaFoldDB" id="A0AAV3TY43"/>
<keyword evidence="8 10" id="KW-0234">DNA repair</keyword>
<dbReference type="InterPro" id="IPR011257">
    <property type="entry name" value="DNA_glycosylase"/>
</dbReference>
<reference evidence="13" key="1">
    <citation type="journal article" date="2019" name="Int. J. Syst. Evol. Microbiol.">
        <title>The Global Catalogue of Microorganisms (GCM) 10K type strain sequencing project: providing services to taxonomists for standard genome sequencing and annotation.</title>
        <authorList>
            <consortium name="The Broad Institute Genomics Platform"/>
            <consortium name="The Broad Institute Genome Sequencing Center for Infectious Disease"/>
            <person name="Wu L."/>
            <person name="Ma J."/>
        </authorList>
    </citation>
    <scope>NUCLEOTIDE SEQUENCE [LARGE SCALE GENOMIC DNA]</scope>
    <source>
        <strain evidence="13">JCM 19134</strain>
    </source>
</reference>
<dbReference type="Gene3D" id="1.10.340.30">
    <property type="entry name" value="Hypothetical protein, domain 2"/>
    <property type="match status" value="1"/>
</dbReference>
<keyword evidence="12" id="KW-0255">Endonuclease</keyword>
<protein>
    <recommendedName>
        <fullName evidence="10">Endonuclease III</fullName>
        <ecNumber evidence="10">4.2.99.18</ecNumber>
    </recommendedName>
    <alternativeName>
        <fullName evidence="10">DNA-(apurinic or apyrimidinic site) lyase</fullName>
    </alternativeName>
</protein>
<dbReference type="GO" id="GO:0019104">
    <property type="term" value="F:DNA N-glycosylase activity"/>
    <property type="evidence" value="ECO:0007669"/>
    <property type="project" value="UniProtKB-UniRule"/>
</dbReference>
<dbReference type="SUPFAM" id="SSF48150">
    <property type="entry name" value="DNA-glycosylase"/>
    <property type="match status" value="1"/>
</dbReference>
<dbReference type="InterPro" id="IPR004036">
    <property type="entry name" value="Endonuclease-III-like_CS2"/>
</dbReference>
<dbReference type="InterPro" id="IPR023170">
    <property type="entry name" value="HhH_base_excis_C"/>
</dbReference>
<comment type="catalytic activity">
    <reaction evidence="10">
        <text>2'-deoxyribonucleotide-(2'-deoxyribose 5'-phosphate)-2'-deoxyribonucleotide-DNA = a 3'-end 2'-deoxyribonucleotide-(2,3-dehydro-2,3-deoxyribose 5'-phosphate)-DNA + a 5'-end 5'-phospho-2'-deoxyribonucleoside-DNA + H(+)</text>
        <dbReference type="Rhea" id="RHEA:66592"/>
        <dbReference type="Rhea" id="RHEA-COMP:13180"/>
        <dbReference type="Rhea" id="RHEA-COMP:16897"/>
        <dbReference type="Rhea" id="RHEA-COMP:17067"/>
        <dbReference type="ChEBI" id="CHEBI:15378"/>
        <dbReference type="ChEBI" id="CHEBI:136412"/>
        <dbReference type="ChEBI" id="CHEBI:157695"/>
        <dbReference type="ChEBI" id="CHEBI:167181"/>
        <dbReference type="EC" id="4.2.99.18"/>
    </reaction>
</comment>
<dbReference type="GO" id="GO:0046872">
    <property type="term" value="F:metal ion binding"/>
    <property type="evidence" value="ECO:0007669"/>
    <property type="project" value="UniProtKB-KW"/>
</dbReference>
<evidence type="ECO:0000256" key="2">
    <source>
        <dbReference type="ARBA" id="ARBA00022485"/>
    </source>
</evidence>
<keyword evidence="6" id="KW-0408">Iron</keyword>
<keyword evidence="12" id="KW-0540">Nuclease</keyword>
<dbReference type="GO" id="GO:0051539">
    <property type="term" value="F:4 iron, 4 sulfur cluster binding"/>
    <property type="evidence" value="ECO:0007669"/>
    <property type="project" value="UniProtKB-KW"/>
</dbReference>
<dbReference type="InterPro" id="IPR003265">
    <property type="entry name" value="HhH-GPD_domain"/>
</dbReference>
<dbReference type="PROSITE" id="PS01155">
    <property type="entry name" value="ENDONUCLEASE_III_2"/>
    <property type="match status" value="1"/>
</dbReference>
<keyword evidence="4 10" id="KW-0227">DNA damage</keyword>
<dbReference type="Pfam" id="PF00730">
    <property type="entry name" value="HhH-GPD"/>
    <property type="match status" value="1"/>
</dbReference>
<dbReference type="PANTHER" id="PTHR10359">
    <property type="entry name" value="A/G-SPECIFIC ADENINE GLYCOSYLASE/ENDONUCLEASE III"/>
    <property type="match status" value="1"/>
</dbReference>
<dbReference type="GO" id="GO:0006285">
    <property type="term" value="P:base-excision repair, AP site formation"/>
    <property type="evidence" value="ECO:0007669"/>
    <property type="project" value="TreeGrafter"/>
</dbReference>
<dbReference type="Gene3D" id="1.10.1670.10">
    <property type="entry name" value="Helix-hairpin-Helix base-excision DNA repair enzymes (C-terminal)"/>
    <property type="match status" value="1"/>
</dbReference>
<dbReference type="RefSeq" id="WP_345417246.1">
    <property type="nucleotide sequence ID" value="NZ_AP031496.1"/>
</dbReference>
<comment type="similarity">
    <text evidence="1 10">Belongs to the Nth/MutY family.</text>
</comment>
<evidence type="ECO:0000256" key="3">
    <source>
        <dbReference type="ARBA" id="ARBA00022723"/>
    </source>
</evidence>
<dbReference type="EMBL" id="BAABLX010000007">
    <property type="protein sequence ID" value="GAA4933258.1"/>
    <property type="molecule type" value="Genomic_DNA"/>
</dbReference>
<evidence type="ECO:0000313" key="12">
    <source>
        <dbReference type="EMBL" id="GAA4933258.1"/>
    </source>
</evidence>
<evidence type="ECO:0000256" key="5">
    <source>
        <dbReference type="ARBA" id="ARBA00022801"/>
    </source>
</evidence>
<evidence type="ECO:0000256" key="4">
    <source>
        <dbReference type="ARBA" id="ARBA00022763"/>
    </source>
</evidence>
<evidence type="ECO:0000256" key="1">
    <source>
        <dbReference type="ARBA" id="ARBA00008343"/>
    </source>
</evidence>
<evidence type="ECO:0000256" key="8">
    <source>
        <dbReference type="ARBA" id="ARBA00023204"/>
    </source>
</evidence>
<dbReference type="FunFam" id="1.10.1670.10:FF:000019">
    <property type="entry name" value="Endonuclease III"/>
    <property type="match status" value="1"/>
</dbReference>
<dbReference type="NCBIfam" id="TIGR01083">
    <property type="entry name" value="nth"/>
    <property type="match status" value="1"/>
</dbReference>
<organism evidence="12 13">
    <name type="scientific">Halioxenophilus aromaticivorans</name>
    <dbReference type="NCBI Taxonomy" id="1306992"/>
    <lineage>
        <taxon>Bacteria</taxon>
        <taxon>Pseudomonadati</taxon>
        <taxon>Pseudomonadota</taxon>
        <taxon>Gammaproteobacteria</taxon>
        <taxon>Alteromonadales</taxon>
        <taxon>Alteromonadaceae</taxon>
        <taxon>Halioxenophilus</taxon>
    </lineage>
</organism>
<comment type="caution">
    <text evidence="10">Lacks conserved residue(s) required for the propagation of feature annotation.</text>
</comment>
<dbReference type="GO" id="GO:0003677">
    <property type="term" value="F:DNA binding"/>
    <property type="evidence" value="ECO:0007669"/>
    <property type="project" value="UniProtKB-UniRule"/>
</dbReference>
<name>A0AAV3TY43_9ALTE</name>
<dbReference type="HAMAP" id="MF_00942">
    <property type="entry name" value="Nth"/>
    <property type="match status" value="1"/>
</dbReference>
<evidence type="ECO:0000256" key="7">
    <source>
        <dbReference type="ARBA" id="ARBA00023014"/>
    </source>
</evidence>
<keyword evidence="13" id="KW-1185">Reference proteome</keyword>
<feature type="domain" description="HhH-GPD" evidence="11">
    <location>
        <begin position="52"/>
        <end position="199"/>
    </location>
</feature>
<dbReference type="PANTHER" id="PTHR10359:SF18">
    <property type="entry name" value="ENDONUCLEASE III"/>
    <property type="match status" value="1"/>
</dbReference>
<comment type="function">
    <text evidence="10">DNA repair enzyme that has both DNA N-glycosylase activity and AP-lyase activity. The DNA N-glycosylase activity releases various damaged pyrimidines from DNA by cleaving the N-glycosidic bond, leaving an AP (apurinic/apyrimidinic) site. The AP-lyase activity cleaves the phosphodiester bond 3' to the AP site by a beta-elimination, leaving a 3'-terminal unsaturated sugar and a product with a terminal 5'-phosphate.</text>
</comment>
<keyword evidence="10" id="KW-0456">Lyase</keyword>
<keyword evidence="10" id="KW-0238">DNA-binding</keyword>
<dbReference type="InterPro" id="IPR000445">
    <property type="entry name" value="HhH_motif"/>
</dbReference>
<comment type="caution">
    <text evidence="12">The sequence shown here is derived from an EMBL/GenBank/DDBJ whole genome shotgun (WGS) entry which is preliminary data.</text>
</comment>
<dbReference type="GO" id="GO:0140078">
    <property type="term" value="F:class I DNA-(apurinic or apyrimidinic site) endonuclease activity"/>
    <property type="evidence" value="ECO:0007669"/>
    <property type="project" value="UniProtKB-EC"/>
</dbReference>
<dbReference type="PIRSF" id="PIRSF001435">
    <property type="entry name" value="Nth"/>
    <property type="match status" value="1"/>
</dbReference>
<dbReference type="SMART" id="SM00478">
    <property type="entry name" value="ENDO3c"/>
    <property type="match status" value="1"/>
</dbReference>
<keyword evidence="2" id="KW-0004">4Fe-4S</keyword>
<dbReference type="InterPro" id="IPR005759">
    <property type="entry name" value="Nth"/>
</dbReference>
<keyword evidence="5 10" id="KW-0378">Hydrolase</keyword>
<evidence type="ECO:0000256" key="10">
    <source>
        <dbReference type="HAMAP-Rule" id="MF_00942"/>
    </source>
</evidence>
<accession>A0AAV3TY43</accession>
<evidence type="ECO:0000313" key="13">
    <source>
        <dbReference type="Proteomes" id="UP001409585"/>
    </source>
</evidence>
<comment type="cofactor">
    <cofactor evidence="10">
        <name>[4Fe-4S] cluster</name>
        <dbReference type="ChEBI" id="CHEBI:49883"/>
    </cofactor>
    <text evidence="10">Binds 1 [4Fe-4S] cluster.</text>
</comment>
<keyword evidence="3" id="KW-0479">Metal-binding</keyword>
<dbReference type="CDD" id="cd00056">
    <property type="entry name" value="ENDO3c"/>
    <property type="match status" value="1"/>
</dbReference>
<dbReference type="EC" id="4.2.99.18" evidence="10"/>
<evidence type="ECO:0000256" key="6">
    <source>
        <dbReference type="ARBA" id="ARBA00023004"/>
    </source>
</evidence>
<dbReference type="Proteomes" id="UP001409585">
    <property type="component" value="Unassembled WGS sequence"/>
</dbReference>
<evidence type="ECO:0000259" key="11">
    <source>
        <dbReference type="SMART" id="SM00478"/>
    </source>
</evidence>
<keyword evidence="9 10" id="KW-0326">Glycosidase</keyword>
<evidence type="ECO:0000256" key="9">
    <source>
        <dbReference type="ARBA" id="ARBA00023295"/>
    </source>
</evidence>
<dbReference type="FunFam" id="1.10.340.30:FF:000001">
    <property type="entry name" value="Endonuclease III"/>
    <property type="match status" value="1"/>
</dbReference>
<keyword evidence="7" id="KW-0411">Iron-sulfur</keyword>
<gene>
    <name evidence="10 12" type="primary">nth</name>
    <name evidence="12" type="ORF">GCM10025791_07370</name>
</gene>
<proteinExistence type="inferred from homology"/>
<dbReference type="Pfam" id="PF00633">
    <property type="entry name" value="HHH"/>
    <property type="match status" value="1"/>
</dbReference>